<dbReference type="FunFam" id="3.30.390.30:FF:000001">
    <property type="entry name" value="Dihydrolipoyl dehydrogenase"/>
    <property type="match status" value="1"/>
</dbReference>
<dbReference type="GO" id="GO:0004148">
    <property type="term" value="F:dihydrolipoyl dehydrogenase (NADH) activity"/>
    <property type="evidence" value="ECO:0007669"/>
    <property type="project" value="UniProtKB-EC"/>
</dbReference>
<evidence type="ECO:0000256" key="4">
    <source>
        <dbReference type="ARBA" id="ARBA00016961"/>
    </source>
</evidence>
<feature type="active site" description="Proton acceptor" evidence="13">
    <location>
        <position position="439"/>
    </location>
</feature>
<dbReference type="SUPFAM" id="SSF55424">
    <property type="entry name" value="FAD/NAD-linked reductases, dimerisation (C-terminal) domain"/>
    <property type="match status" value="1"/>
</dbReference>
<evidence type="ECO:0000313" key="19">
    <source>
        <dbReference type="EMBL" id="VBB08346.1"/>
    </source>
</evidence>
<evidence type="ECO:0000256" key="6">
    <source>
        <dbReference type="ARBA" id="ARBA00022630"/>
    </source>
</evidence>
<dbReference type="PANTHER" id="PTHR22912">
    <property type="entry name" value="DISULFIDE OXIDOREDUCTASE"/>
    <property type="match status" value="1"/>
</dbReference>
<gene>
    <name evidence="19" type="ORF">LUCI_3618</name>
</gene>
<dbReference type="InterPro" id="IPR004099">
    <property type="entry name" value="Pyr_nucl-diS_OxRdtase_dimer"/>
</dbReference>
<keyword evidence="7 14" id="KW-0274">FAD</keyword>
<dbReference type="GO" id="GO:0050660">
    <property type="term" value="F:flavin adenine dinucleotide binding"/>
    <property type="evidence" value="ECO:0007669"/>
    <property type="project" value="InterPro"/>
</dbReference>
<feature type="domain" description="FAD/NAD(P)-binding" evidence="18">
    <location>
        <begin position="3"/>
        <end position="322"/>
    </location>
</feature>
<dbReference type="GO" id="GO:0006103">
    <property type="term" value="P:2-oxoglutarate metabolic process"/>
    <property type="evidence" value="ECO:0007669"/>
    <property type="project" value="TreeGrafter"/>
</dbReference>
<feature type="disulfide bond" description="Redox-active" evidence="15">
    <location>
        <begin position="40"/>
        <end position="45"/>
    </location>
</feature>
<dbReference type="EC" id="1.8.1.4" evidence="3 16"/>
<accession>A0A498R6J7</accession>
<evidence type="ECO:0000313" key="20">
    <source>
        <dbReference type="Proteomes" id="UP000277811"/>
    </source>
</evidence>
<dbReference type="InterPro" id="IPR001100">
    <property type="entry name" value="Pyr_nuc-diS_OxRdtase"/>
</dbReference>
<dbReference type="Pfam" id="PF07992">
    <property type="entry name" value="Pyr_redox_2"/>
    <property type="match status" value="1"/>
</dbReference>
<feature type="binding site" evidence="14">
    <location>
        <begin position="313"/>
        <end position="316"/>
    </location>
    <ligand>
        <name>FAD</name>
        <dbReference type="ChEBI" id="CHEBI:57692"/>
    </ligand>
</feature>
<keyword evidence="8 16" id="KW-0560">Oxidoreductase</keyword>
<evidence type="ECO:0000256" key="11">
    <source>
        <dbReference type="ARBA" id="ARBA00023284"/>
    </source>
</evidence>
<comment type="subcellular location">
    <subcellularLocation>
        <location evidence="1">Cytoplasm</location>
    </subcellularLocation>
</comment>
<dbReference type="NCBIfam" id="TIGR01350">
    <property type="entry name" value="lipoamide_DH"/>
    <property type="match status" value="1"/>
</dbReference>
<evidence type="ECO:0000256" key="8">
    <source>
        <dbReference type="ARBA" id="ARBA00023002"/>
    </source>
</evidence>
<evidence type="ECO:0000256" key="13">
    <source>
        <dbReference type="PIRSR" id="PIRSR000350-2"/>
    </source>
</evidence>
<evidence type="ECO:0000256" key="2">
    <source>
        <dbReference type="ARBA" id="ARBA00007532"/>
    </source>
</evidence>
<dbReference type="InterPro" id="IPR036188">
    <property type="entry name" value="FAD/NAD-bd_sf"/>
</dbReference>
<keyword evidence="5" id="KW-0963">Cytoplasm</keyword>
<dbReference type="InterPro" id="IPR023753">
    <property type="entry name" value="FAD/NAD-binding_dom"/>
</dbReference>
<keyword evidence="9 14" id="KW-0520">NAD</keyword>
<feature type="binding site" evidence="14">
    <location>
        <position position="267"/>
    </location>
    <ligand>
        <name>NAD(+)</name>
        <dbReference type="ChEBI" id="CHEBI:57540"/>
    </ligand>
</feature>
<dbReference type="PROSITE" id="PS00076">
    <property type="entry name" value="PYRIDINE_REDOX_1"/>
    <property type="match status" value="1"/>
</dbReference>
<comment type="similarity">
    <text evidence="2 16">Belongs to the class-I pyridine nucleotide-disulfide oxidoreductase family.</text>
</comment>
<dbReference type="EMBL" id="UPPP01000088">
    <property type="protein sequence ID" value="VBB08346.1"/>
    <property type="molecule type" value="Genomic_DNA"/>
</dbReference>
<feature type="domain" description="Pyridine nucleotide-disulphide oxidoreductase dimerisation" evidence="17">
    <location>
        <begin position="341"/>
        <end position="449"/>
    </location>
</feature>
<keyword evidence="20" id="KW-1185">Reference proteome</keyword>
<evidence type="ECO:0000256" key="16">
    <source>
        <dbReference type="RuleBase" id="RU003692"/>
    </source>
</evidence>
<comment type="miscellaneous">
    <text evidence="16">The active site is a redox-active disulfide bond.</text>
</comment>
<protein>
    <recommendedName>
        <fullName evidence="4 16">Dihydrolipoyl dehydrogenase</fullName>
        <ecNumber evidence="3 16">1.8.1.4</ecNumber>
    </recommendedName>
</protein>
<evidence type="ECO:0000259" key="18">
    <source>
        <dbReference type="Pfam" id="PF07992"/>
    </source>
</evidence>
<dbReference type="Gene3D" id="3.30.390.30">
    <property type="match status" value="1"/>
</dbReference>
<dbReference type="PANTHER" id="PTHR22912:SF217">
    <property type="entry name" value="DIHYDROLIPOYL DEHYDROGENASE"/>
    <property type="match status" value="1"/>
</dbReference>
<proteinExistence type="inferred from homology"/>
<dbReference type="RefSeq" id="WP_122629252.1">
    <property type="nucleotide sequence ID" value="NZ_UPPP01000088.1"/>
</dbReference>
<organism evidence="19 20">
    <name type="scientific">Lucifera butyrica</name>
    <dbReference type="NCBI Taxonomy" id="1351585"/>
    <lineage>
        <taxon>Bacteria</taxon>
        <taxon>Bacillati</taxon>
        <taxon>Bacillota</taxon>
        <taxon>Negativicutes</taxon>
        <taxon>Veillonellales</taxon>
        <taxon>Veillonellaceae</taxon>
        <taxon>Lucifera</taxon>
    </lineage>
</organism>
<dbReference type="Pfam" id="PF02852">
    <property type="entry name" value="Pyr_redox_dim"/>
    <property type="match status" value="1"/>
</dbReference>
<dbReference type="OrthoDB" id="9800167at2"/>
<evidence type="ECO:0000256" key="15">
    <source>
        <dbReference type="PIRSR" id="PIRSR000350-4"/>
    </source>
</evidence>
<sequence length="467" mass="49285">MTYDVAILGGGPGGYVAAIRVAQLGGKAILVEKEQLGGVCLNRGCIPTKTLLNSAEKWRDLQHCQEFGLQAGSIGFDFSQIQARKERVVTQLRGGIEQLVKSHGIEVMFGRATLTGANTLTVNGRSGTERIEARNLIIATGSLPQALPVAGAGLPGVLTSDDILNLPGVPRSLAVIGAGAVGLEFAAVYQAFGAEVTVVEMQPSILPAVDGDLVKRMALILRKQGLKLLNGTKVVSVAAEENGLTLTLDNGRGLQELTVEKVLVATGRRPNCSELGLATAGVHFADRGIPVNDRMETNKKGIYAIGDVTGRFMWAHAASAAGIVAAENAMGQMSVLDFRAMPGCIFITPEIAMVGLREEEARQQGYDILVSRFPFAANGKAVSMGQADGLVKVIAAAGDNKILGMHILGPHASDLIMEGALAIRNGLTAREIAHTIHPHPSLSETVMETAHGIDGDIIHQLRLQRRQ</sequence>
<evidence type="ECO:0000256" key="9">
    <source>
        <dbReference type="ARBA" id="ARBA00023027"/>
    </source>
</evidence>
<dbReference type="Proteomes" id="UP000277811">
    <property type="component" value="Unassembled WGS sequence"/>
</dbReference>
<keyword evidence="14" id="KW-0547">Nucleotide-binding</keyword>
<dbReference type="PIRSF" id="PIRSF000350">
    <property type="entry name" value="Mercury_reductase_MerA"/>
    <property type="match status" value="1"/>
</dbReference>
<dbReference type="AlphaFoldDB" id="A0A498R6J7"/>
<evidence type="ECO:0000256" key="12">
    <source>
        <dbReference type="ARBA" id="ARBA00049187"/>
    </source>
</evidence>
<feature type="binding site" evidence="14">
    <location>
        <position position="49"/>
    </location>
    <ligand>
        <name>FAD</name>
        <dbReference type="ChEBI" id="CHEBI:57692"/>
    </ligand>
</feature>
<dbReference type="InterPro" id="IPR050151">
    <property type="entry name" value="Class-I_Pyr_Nuc-Dis_Oxidored"/>
</dbReference>
<evidence type="ECO:0000256" key="10">
    <source>
        <dbReference type="ARBA" id="ARBA00023157"/>
    </source>
</evidence>
<name>A0A498R6J7_9FIRM</name>
<evidence type="ECO:0000256" key="14">
    <source>
        <dbReference type="PIRSR" id="PIRSR000350-3"/>
    </source>
</evidence>
<dbReference type="GO" id="GO:0005737">
    <property type="term" value="C:cytoplasm"/>
    <property type="evidence" value="ECO:0007669"/>
    <property type="project" value="UniProtKB-SubCell"/>
</dbReference>
<feature type="binding site" evidence="14">
    <location>
        <position position="307"/>
    </location>
    <ligand>
        <name>FAD</name>
        <dbReference type="ChEBI" id="CHEBI:57692"/>
    </ligand>
</feature>
<evidence type="ECO:0000256" key="5">
    <source>
        <dbReference type="ARBA" id="ARBA00022490"/>
    </source>
</evidence>
<reference evidence="19 20" key="1">
    <citation type="submission" date="2018-06" db="EMBL/GenBank/DDBJ databases">
        <authorList>
            <person name="Strepis N."/>
        </authorList>
    </citation>
    <scope>NUCLEOTIDE SEQUENCE [LARGE SCALE GENOMIC DNA]</scope>
    <source>
        <strain evidence="19">LUCI</strain>
    </source>
</reference>
<feature type="binding site" evidence="14">
    <location>
        <position position="200"/>
    </location>
    <ligand>
        <name>NAD(+)</name>
        <dbReference type="ChEBI" id="CHEBI:57540"/>
    </ligand>
</feature>
<dbReference type="InterPro" id="IPR016156">
    <property type="entry name" value="FAD/NAD-linked_Rdtase_dimer_sf"/>
</dbReference>
<evidence type="ECO:0000256" key="3">
    <source>
        <dbReference type="ARBA" id="ARBA00012608"/>
    </source>
</evidence>
<dbReference type="SUPFAM" id="SSF51905">
    <property type="entry name" value="FAD/NAD(P)-binding domain"/>
    <property type="match status" value="1"/>
</dbReference>
<dbReference type="Gene3D" id="3.50.50.60">
    <property type="entry name" value="FAD/NAD(P)-binding domain"/>
    <property type="match status" value="2"/>
</dbReference>
<dbReference type="InterPro" id="IPR012999">
    <property type="entry name" value="Pyr_OxRdtase_I_AS"/>
</dbReference>
<evidence type="ECO:0000259" key="17">
    <source>
        <dbReference type="Pfam" id="PF02852"/>
    </source>
</evidence>
<evidence type="ECO:0000256" key="1">
    <source>
        <dbReference type="ARBA" id="ARBA00004496"/>
    </source>
</evidence>
<comment type="catalytic activity">
    <reaction evidence="12 16">
        <text>N(6)-[(R)-dihydrolipoyl]-L-lysyl-[protein] + NAD(+) = N(6)-[(R)-lipoyl]-L-lysyl-[protein] + NADH + H(+)</text>
        <dbReference type="Rhea" id="RHEA:15045"/>
        <dbReference type="Rhea" id="RHEA-COMP:10474"/>
        <dbReference type="Rhea" id="RHEA-COMP:10475"/>
        <dbReference type="ChEBI" id="CHEBI:15378"/>
        <dbReference type="ChEBI" id="CHEBI:57540"/>
        <dbReference type="ChEBI" id="CHEBI:57945"/>
        <dbReference type="ChEBI" id="CHEBI:83099"/>
        <dbReference type="ChEBI" id="CHEBI:83100"/>
        <dbReference type="EC" id="1.8.1.4"/>
    </reaction>
</comment>
<feature type="binding site" evidence="14">
    <location>
        <begin position="177"/>
        <end position="184"/>
    </location>
    <ligand>
        <name>NAD(+)</name>
        <dbReference type="ChEBI" id="CHEBI:57540"/>
    </ligand>
</feature>
<keyword evidence="11 16" id="KW-0676">Redox-active center</keyword>
<keyword evidence="6 16" id="KW-0285">Flavoprotein</keyword>
<dbReference type="PRINTS" id="PR00368">
    <property type="entry name" value="FADPNR"/>
</dbReference>
<evidence type="ECO:0000256" key="7">
    <source>
        <dbReference type="ARBA" id="ARBA00022827"/>
    </source>
</evidence>
<comment type="cofactor">
    <cofactor evidence="14 16">
        <name>FAD</name>
        <dbReference type="ChEBI" id="CHEBI:57692"/>
    </cofactor>
    <text evidence="14 16">Binds 1 FAD per subunit.</text>
</comment>
<dbReference type="InterPro" id="IPR006258">
    <property type="entry name" value="Lipoamide_DH"/>
</dbReference>
<feature type="binding site" evidence="14">
    <location>
        <begin position="140"/>
        <end position="142"/>
    </location>
    <ligand>
        <name>FAD</name>
        <dbReference type="ChEBI" id="CHEBI:57692"/>
    </ligand>
</feature>
<dbReference type="PRINTS" id="PR00411">
    <property type="entry name" value="PNDRDTASEI"/>
</dbReference>
<keyword evidence="10" id="KW-1015">Disulfide bond</keyword>